<dbReference type="AlphaFoldDB" id="A0A5J9UCR8"/>
<dbReference type="SUPFAM" id="SSF51197">
    <property type="entry name" value="Clavaminate synthase-like"/>
    <property type="match status" value="2"/>
</dbReference>
<dbReference type="GO" id="GO:0046872">
    <property type="term" value="F:metal ion binding"/>
    <property type="evidence" value="ECO:0007669"/>
    <property type="project" value="UniProtKB-KW"/>
</dbReference>
<dbReference type="InterPro" id="IPR005123">
    <property type="entry name" value="Oxoglu/Fe-dep_dioxygenase_dom"/>
</dbReference>
<name>A0A5J9UCR8_9POAL</name>
<keyword evidence="3" id="KW-0560">Oxidoreductase</keyword>
<keyword evidence="6" id="KW-0812">Transmembrane</keyword>
<feature type="compositionally biased region" description="Basic and acidic residues" evidence="5">
    <location>
        <begin position="83"/>
        <end position="98"/>
    </location>
</feature>
<feature type="transmembrane region" description="Helical" evidence="6">
    <location>
        <begin position="157"/>
        <end position="176"/>
    </location>
</feature>
<dbReference type="InterPro" id="IPR027443">
    <property type="entry name" value="IPNS-like_sf"/>
</dbReference>
<dbReference type="Gene3D" id="2.60.120.330">
    <property type="entry name" value="B-lactam Antibiotic, Isopenicillin N Synthase, Chain"/>
    <property type="match status" value="1"/>
</dbReference>
<keyword evidence="4" id="KW-0408">Iron</keyword>
<evidence type="ECO:0000256" key="6">
    <source>
        <dbReference type="SAM" id="Phobius"/>
    </source>
</evidence>
<dbReference type="InterPro" id="IPR026992">
    <property type="entry name" value="DIOX_N"/>
</dbReference>
<dbReference type="GO" id="GO:0016491">
    <property type="term" value="F:oxidoreductase activity"/>
    <property type="evidence" value="ECO:0007669"/>
    <property type="project" value="UniProtKB-KW"/>
</dbReference>
<feature type="region of interest" description="Disordered" evidence="5">
    <location>
        <begin position="58"/>
        <end position="123"/>
    </location>
</feature>
<evidence type="ECO:0000256" key="5">
    <source>
        <dbReference type="SAM" id="MobiDB-lite"/>
    </source>
</evidence>
<evidence type="ECO:0000256" key="3">
    <source>
        <dbReference type="ARBA" id="ARBA00023002"/>
    </source>
</evidence>
<dbReference type="InterPro" id="IPR044861">
    <property type="entry name" value="IPNS-like_FE2OG_OXY"/>
</dbReference>
<proteinExistence type="inferred from homology"/>
<gene>
    <name evidence="8" type="ORF">EJB05_30891</name>
</gene>
<sequence length="600" mass="67188">MEAKEVYNQDMTVDLEKGNCLLTREERNGMDVNSVTGHTRITREGSWDDLVSLKDDRSHHMSCCPSHCQDSVAKNGEAMSSEGEMKAGRSDNSVGDKEKKKRFKKPPRPPRPPTTSPLDPADQKLISELSELAVLKRARIERMKALKKMKNSKPASSIGNLVALIFTVIFCLFILWQGIPTGNLIADEIKHRKSLDCFKSNLSNDDRQESTPMAQAIAAGHLPVPNVQALAQTCNGSSEQVPERYIRTQEATAEEVVAGRAIPVVDLSKLLDPQWSEDELAKLGCACQMGFFQLINHGVPDEVVHNVRRDIAKFFKLPLEAKKEYAQVPESGGLQGYGQAFVFSETQKLDWSDMLYLVLRPMESRDMRFWPAQPPSFRNSVDRYSAESAKVVSSLLRFMAADMGVEPERLLELFRGQPQTMRVTYYPPCRQASKVLGLSPHTDACALTLLLHVNDVQGLQIRSNDGKWLNVEPMDGALVVSVGDLLEASKSPLFESDLPVNSELCLLSTYVLNLDERLLILSNGRYKSVEHRAVVHPNRERIAAALFHQVHPTTTVGPLPELVERGGVSRYRSVSHADFLKHFFSSKFDGRKSHLDHYRI</sequence>
<keyword evidence="6" id="KW-0472">Membrane</keyword>
<comment type="caution">
    <text evidence="8">The sequence shown here is derived from an EMBL/GenBank/DDBJ whole genome shotgun (WGS) entry which is preliminary data.</text>
</comment>
<feature type="non-terminal residue" evidence="8">
    <location>
        <position position="1"/>
    </location>
</feature>
<feature type="compositionally biased region" description="Basic residues" evidence="5">
    <location>
        <begin position="99"/>
        <end position="108"/>
    </location>
</feature>
<feature type="domain" description="Fe2OG dioxygenase" evidence="7">
    <location>
        <begin position="417"/>
        <end position="550"/>
    </location>
</feature>
<evidence type="ECO:0000256" key="2">
    <source>
        <dbReference type="ARBA" id="ARBA00022723"/>
    </source>
</evidence>
<dbReference type="PANTHER" id="PTHR47991">
    <property type="entry name" value="OXOGLUTARATE/IRON-DEPENDENT DIOXYGENASE"/>
    <property type="match status" value="1"/>
</dbReference>
<keyword evidence="6" id="KW-1133">Transmembrane helix</keyword>
<evidence type="ECO:0000313" key="9">
    <source>
        <dbReference type="Proteomes" id="UP000324897"/>
    </source>
</evidence>
<dbReference type="EMBL" id="RWGY01000026">
    <property type="protein sequence ID" value="TVU21264.1"/>
    <property type="molecule type" value="Genomic_DNA"/>
</dbReference>
<evidence type="ECO:0000313" key="8">
    <source>
        <dbReference type="EMBL" id="TVU21264.1"/>
    </source>
</evidence>
<protein>
    <recommendedName>
        <fullName evidence="7">Fe2OG dioxygenase domain-containing protein</fullName>
    </recommendedName>
</protein>
<accession>A0A5J9UCR8</accession>
<evidence type="ECO:0000256" key="1">
    <source>
        <dbReference type="ARBA" id="ARBA00008056"/>
    </source>
</evidence>
<dbReference type="Pfam" id="PF14226">
    <property type="entry name" value="DIOX_N"/>
    <property type="match status" value="1"/>
</dbReference>
<dbReference type="Gramene" id="TVU21264">
    <property type="protein sequence ID" value="TVU21264"/>
    <property type="gene ID" value="EJB05_30891"/>
</dbReference>
<keyword evidence="2" id="KW-0479">Metal-binding</keyword>
<dbReference type="PROSITE" id="PS51471">
    <property type="entry name" value="FE2OG_OXY"/>
    <property type="match status" value="1"/>
</dbReference>
<dbReference type="OrthoDB" id="288590at2759"/>
<organism evidence="8 9">
    <name type="scientific">Eragrostis curvula</name>
    <name type="common">weeping love grass</name>
    <dbReference type="NCBI Taxonomy" id="38414"/>
    <lineage>
        <taxon>Eukaryota</taxon>
        <taxon>Viridiplantae</taxon>
        <taxon>Streptophyta</taxon>
        <taxon>Embryophyta</taxon>
        <taxon>Tracheophyta</taxon>
        <taxon>Spermatophyta</taxon>
        <taxon>Magnoliopsida</taxon>
        <taxon>Liliopsida</taxon>
        <taxon>Poales</taxon>
        <taxon>Poaceae</taxon>
        <taxon>PACMAD clade</taxon>
        <taxon>Chloridoideae</taxon>
        <taxon>Eragrostideae</taxon>
        <taxon>Eragrostidinae</taxon>
        <taxon>Eragrostis</taxon>
    </lineage>
</organism>
<evidence type="ECO:0000259" key="7">
    <source>
        <dbReference type="PROSITE" id="PS51471"/>
    </source>
</evidence>
<dbReference type="Pfam" id="PF03171">
    <property type="entry name" value="2OG-FeII_Oxy"/>
    <property type="match status" value="2"/>
</dbReference>
<comment type="similarity">
    <text evidence="1">Belongs to the iron/ascorbate-dependent oxidoreductase family.</text>
</comment>
<dbReference type="InterPro" id="IPR050295">
    <property type="entry name" value="Plant_2OG-oxidoreductases"/>
</dbReference>
<dbReference type="Proteomes" id="UP000324897">
    <property type="component" value="Unassembled WGS sequence"/>
</dbReference>
<evidence type="ECO:0000256" key="4">
    <source>
        <dbReference type="ARBA" id="ARBA00023004"/>
    </source>
</evidence>
<keyword evidence="9" id="KW-1185">Reference proteome</keyword>
<reference evidence="8 9" key="1">
    <citation type="journal article" date="2019" name="Sci. Rep.">
        <title>A high-quality genome of Eragrostis curvula grass provides insights into Poaceae evolution and supports new strategies to enhance forage quality.</title>
        <authorList>
            <person name="Carballo J."/>
            <person name="Santos B.A.C.M."/>
            <person name="Zappacosta D."/>
            <person name="Garbus I."/>
            <person name="Selva J.P."/>
            <person name="Gallo C.A."/>
            <person name="Diaz A."/>
            <person name="Albertini E."/>
            <person name="Caccamo M."/>
            <person name="Echenique V."/>
        </authorList>
    </citation>
    <scope>NUCLEOTIDE SEQUENCE [LARGE SCALE GENOMIC DNA]</scope>
    <source>
        <strain evidence="9">cv. Victoria</strain>
        <tissue evidence="8">Leaf</tissue>
    </source>
</reference>